<organism evidence="1 3">
    <name type="scientific">Corynebacterium hadale</name>
    <dbReference type="NCBI Taxonomy" id="2026255"/>
    <lineage>
        <taxon>Bacteria</taxon>
        <taxon>Bacillati</taxon>
        <taxon>Actinomycetota</taxon>
        <taxon>Actinomycetes</taxon>
        <taxon>Mycobacteriales</taxon>
        <taxon>Corynebacteriaceae</taxon>
        <taxon>Corynebacterium</taxon>
    </lineage>
</organism>
<reference evidence="2 4" key="1">
    <citation type="submission" date="2017-08" db="EMBL/GenBank/DDBJ databases">
        <title>Whole genome sequences of 6 clinical strains closest to Corynebacterium imitans.</title>
        <authorList>
            <person name="Bernier A.-M."/>
            <person name="Burdz T."/>
            <person name="Bernard K."/>
        </authorList>
    </citation>
    <scope>NUCLEOTIDE SEQUENCE [LARGE SCALE GENOMIC DNA]</scope>
    <source>
        <strain evidence="2 4">NML92-0415</strain>
    </source>
</reference>
<comment type="caution">
    <text evidence="1">The sequence shown here is derived from an EMBL/GenBank/DDBJ whole genome shotgun (WGS) entry which is preliminary data.</text>
</comment>
<protein>
    <submittedName>
        <fullName evidence="1">Uncharacterized protein</fullName>
    </submittedName>
</protein>
<dbReference type="Proteomes" id="UP000218041">
    <property type="component" value="Unassembled WGS sequence"/>
</dbReference>
<sequence length="134" mass="15177">MGSMTQPETSIRARLQPDVDQFIDDLRTFATGSYLQESDKELWEQPFDPEALPELKQIIEMFLDAFDLIEPSPDGERLKALVQPFYGNLEQFNAKHEYAVLEPEEKSELADVVRRAAIASGADDEALGELPDFE</sequence>
<dbReference type="EMBL" id="NSGP01000004">
    <property type="protein sequence ID" value="PAT10900.1"/>
    <property type="molecule type" value="Genomic_DNA"/>
</dbReference>
<reference evidence="1 3" key="2">
    <citation type="submission" date="2017-08" db="EMBL/GenBank/DDBJ databases">
        <authorList>
            <person name="de Groot N.N."/>
        </authorList>
    </citation>
    <scope>NUCLEOTIDE SEQUENCE [LARGE SCALE GENOMIC DNA]</scope>
    <source>
        <strain evidence="1 3">NBT06-6</strain>
    </source>
</reference>
<dbReference type="RefSeq" id="WP_095276571.1">
    <property type="nucleotide sequence ID" value="NZ_CP047655.1"/>
</dbReference>
<evidence type="ECO:0000313" key="4">
    <source>
        <dbReference type="Proteomes" id="UP000218041"/>
    </source>
</evidence>
<gene>
    <name evidence="1" type="ORF">CIG21_05275</name>
    <name evidence="2" type="ORF">CKJ80_04020</name>
</gene>
<evidence type="ECO:0000313" key="1">
    <source>
        <dbReference type="EMBL" id="PAJ70254.1"/>
    </source>
</evidence>
<evidence type="ECO:0000313" key="3">
    <source>
        <dbReference type="Proteomes" id="UP000215771"/>
    </source>
</evidence>
<accession>A0A269PDU9</accession>
<proteinExistence type="predicted"/>
<name>A0A269PDU9_9CORY</name>
<dbReference type="Proteomes" id="UP000215771">
    <property type="component" value="Unassembled WGS sequence"/>
</dbReference>
<dbReference type="EMBL" id="NQMQ01000010">
    <property type="protein sequence ID" value="PAJ70254.1"/>
    <property type="molecule type" value="Genomic_DNA"/>
</dbReference>
<dbReference type="AlphaFoldDB" id="A0A269PDU9"/>
<evidence type="ECO:0000313" key="2">
    <source>
        <dbReference type="EMBL" id="PAT10900.1"/>
    </source>
</evidence>